<evidence type="ECO:0000313" key="1">
    <source>
        <dbReference type="EMBL" id="KXB09507.1"/>
    </source>
</evidence>
<gene>
    <name evidence="1" type="ORF">AKJ46_00250</name>
</gene>
<dbReference type="Pfam" id="PF14026">
    <property type="entry name" value="SCO4226-like"/>
    <property type="match status" value="1"/>
</dbReference>
<organism evidence="1 2">
    <name type="scientific">candidate division MSBL1 archaeon SCGC-AAA833K04</name>
    <dbReference type="NCBI Taxonomy" id="1698258"/>
    <lineage>
        <taxon>Archaea</taxon>
        <taxon>Methanobacteriati</taxon>
        <taxon>Methanobacteriota</taxon>
        <taxon>candidate division MSBL1</taxon>
    </lineage>
</organism>
<dbReference type="InterPro" id="IPR025336">
    <property type="entry name" value="SCO4226-like"/>
</dbReference>
<accession>A0A133VSV6</accession>
<protein>
    <submittedName>
        <fullName evidence="1">Uncharacterized protein</fullName>
    </submittedName>
</protein>
<reference evidence="1 2" key="1">
    <citation type="journal article" date="2016" name="Sci. Rep.">
        <title>Metabolic traits of an uncultured archaeal lineage -MSBL1- from brine pools of the Red Sea.</title>
        <authorList>
            <person name="Mwirichia R."/>
            <person name="Alam I."/>
            <person name="Rashid M."/>
            <person name="Vinu M."/>
            <person name="Ba-Alawi W."/>
            <person name="Anthony Kamau A."/>
            <person name="Kamanda Ngugi D."/>
            <person name="Goker M."/>
            <person name="Klenk H.P."/>
            <person name="Bajic V."/>
            <person name="Stingl U."/>
        </authorList>
    </citation>
    <scope>NUCLEOTIDE SEQUENCE [LARGE SCALE GENOMIC DNA]</scope>
    <source>
        <strain evidence="1">SCGC-AAA833K04</strain>
    </source>
</reference>
<keyword evidence="2" id="KW-1185">Reference proteome</keyword>
<dbReference type="Proteomes" id="UP000070038">
    <property type="component" value="Unassembled WGS sequence"/>
</dbReference>
<sequence length="124" mass="13866">MNVPAHAVSYWSEGTHFKSLIMKELCQKRAIRIPRVIVFHTGEDTLPEVSEEELKEIQDAVVEELESYEDVEFKGTFAAEDGSGFCDWEAPDAETVEKILEDSGVAEKVPNSGILEVEQVLPVE</sequence>
<dbReference type="EMBL" id="LHYN01000002">
    <property type="protein sequence ID" value="KXB09507.1"/>
    <property type="molecule type" value="Genomic_DNA"/>
</dbReference>
<proteinExistence type="predicted"/>
<comment type="caution">
    <text evidence="1">The sequence shown here is derived from an EMBL/GenBank/DDBJ whole genome shotgun (WGS) entry which is preliminary data.</text>
</comment>
<dbReference type="AlphaFoldDB" id="A0A133VSV6"/>
<name>A0A133VSV6_9EURY</name>
<evidence type="ECO:0000313" key="2">
    <source>
        <dbReference type="Proteomes" id="UP000070038"/>
    </source>
</evidence>